<dbReference type="Gene3D" id="2.20.25.10">
    <property type="match status" value="1"/>
</dbReference>
<dbReference type="Pfam" id="PF01096">
    <property type="entry name" value="Zn_ribbon_TFIIS"/>
    <property type="match status" value="1"/>
</dbReference>
<comment type="caution">
    <text evidence="7">The sequence shown here is derived from an EMBL/GenBank/DDBJ whole genome shotgun (WGS) entry which is preliminary data.</text>
</comment>
<dbReference type="GO" id="GO:0003899">
    <property type="term" value="F:DNA-directed RNA polymerase activity"/>
    <property type="evidence" value="ECO:0007669"/>
    <property type="project" value="InterPro"/>
</dbReference>
<reference evidence="7 8" key="1">
    <citation type="journal article" date="2016" name="Genome Biol. Evol.">
        <title>Divergent and convergent evolution of fungal pathogenicity.</title>
        <authorList>
            <person name="Shang Y."/>
            <person name="Xiao G."/>
            <person name="Zheng P."/>
            <person name="Cen K."/>
            <person name="Zhan S."/>
            <person name="Wang C."/>
        </authorList>
    </citation>
    <scope>NUCLEOTIDE SEQUENCE [LARGE SCALE GENOMIC DNA]</scope>
    <source>
        <strain evidence="7 8">RCEF 264</strain>
    </source>
</reference>
<dbReference type="SMART" id="SM00440">
    <property type="entry name" value="ZnF_C2C2"/>
    <property type="match status" value="1"/>
</dbReference>
<evidence type="ECO:0000256" key="2">
    <source>
        <dbReference type="ARBA" id="ARBA00022723"/>
    </source>
</evidence>
<keyword evidence="3 5" id="KW-0863">Zinc-finger</keyword>
<keyword evidence="4" id="KW-0862">Zinc</keyword>
<evidence type="ECO:0000313" key="7">
    <source>
        <dbReference type="EMBL" id="OAA59590.1"/>
    </source>
</evidence>
<dbReference type="PROSITE" id="PS51133">
    <property type="entry name" value="ZF_TFIIS_2"/>
    <property type="match status" value="1"/>
</dbReference>
<dbReference type="PANTHER" id="PTHR11239">
    <property type="entry name" value="DNA-DIRECTED RNA POLYMERASE"/>
    <property type="match status" value="1"/>
</dbReference>
<gene>
    <name evidence="7" type="ORF">SPI_05788</name>
</gene>
<dbReference type="GO" id="GO:0003676">
    <property type="term" value="F:nucleic acid binding"/>
    <property type="evidence" value="ECO:0007669"/>
    <property type="project" value="InterPro"/>
</dbReference>
<dbReference type="Proteomes" id="UP000076874">
    <property type="component" value="Unassembled WGS sequence"/>
</dbReference>
<dbReference type="InterPro" id="IPR034004">
    <property type="entry name" value="Zn_ribbon_RPA12_C"/>
</dbReference>
<evidence type="ECO:0000256" key="4">
    <source>
        <dbReference type="ARBA" id="ARBA00022833"/>
    </source>
</evidence>
<keyword evidence="2" id="KW-0479">Metal-binding</keyword>
<organism evidence="7 8">
    <name type="scientific">Niveomyces insectorum RCEF 264</name>
    <dbReference type="NCBI Taxonomy" id="1081102"/>
    <lineage>
        <taxon>Eukaryota</taxon>
        <taxon>Fungi</taxon>
        <taxon>Dikarya</taxon>
        <taxon>Ascomycota</taxon>
        <taxon>Pezizomycotina</taxon>
        <taxon>Sordariomycetes</taxon>
        <taxon>Hypocreomycetidae</taxon>
        <taxon>Hypocreales</taxon>
        <taxon>Cordycipitaceae</taxon>
        <taxon>Niveomyces</taxon>
    </lineage>
</organism>
<dbReference type="SUPFAM" id="SSF57783">
    <property type="entry name" value="Zinc beta-ribbon"/>
    <property type="match status" value="1"/>
</dbReference>
<dbReference type="PANTHER" id="PTHR11239:SF12">
    <property type="entry name" value="DNA-DIRECTED RNA POLYMERASE III SUBUNIT RPC10"/>
    <property type="match status" value="1"/>
</dbReference>
<evidence type="ECO:0000256" key="5">
    <source>
        <dbReference type="PROSITE-ProRule" id="PRU00472"/>
    </source>
</evidence>
<dbReference type="InterPro" id="IPR001222">
    <property type="entry name" value="Znf_TFIIS"/>
</dbReference>
<keyword evidence="8" id="KW-1185">Reference proteome</keyword>
<dbReference type="STRING" id="1081102.A0A167SFW7"/>
<dbReference type="AlphaFoldDB" id="A0A167SFW7"/>
<evidence type="ECO:0000259" key="6">
    <source>
        <dbReference type="PROSITE" id="PS51133"/>
    </source>
</evidence>
<dbReference type="GO" id="GO:0008270">
    <property type="term" value="F:zinc ion binding"/>
    <property type="evidence" value="ECO:0007669"/>
    <property type="project" value="UniProtKB-KW"/>
</dbReference>
<evidence type="ECO:0000256" key="3">
    <source>
        <dbReference type="ARBA" id="ARBA00022771"/>
    </source>
</evidence>
<dbReference type="CDD" id="cd10507">
    <property type="entry name" value="Zn-ribbon_RPA12"/>
    <property type="match status" value="1"/>
</dbReference>
<evidence type="ECO:0000313" key="8">
    <source>
        <dbReference type="Proteomes" id="UP000076874"/>
    </source>
</evidence>
<name>A0A167SFW7_9HYPO</name>
<sequence>MSLLREGKQKRADQLLGVVTTTSTDRFPSKLRDRLVSNIQQVSQKDRGGSLKTSSVPCPKCNAPDMKFAELQLRSADEGATIFYSCSVCDHR</sequence>
<dbReference type="EMBL" id="AZHD01000010">
    <property type="protein sequence ID" value="OAA59590.1"/>
    <property type="molecule type" value="Genomic_DNA"/>
</dbReference>
<accession>A0A167SFW7</accession>
<feature type="domain" description="TFIIS-type" evidence="6">
    <location>
        <begin position="54"/>
        <end position="92"/>
    </location>
</feature>
<dbReference type="GO" id="GO:0006351">
    <property type="term" value="P:DNA-templated transcription"/>
    <property type="evidence" value="ECO:0007669"/>
    <property type="project" value="InterPro"/>
</dbReference>
<dbReference type="OrthoDB" id="10056816at2759"/>
<protein>
    <recommendedName>
        <fullName evidence="1">DNA-directed RNA polymerase I subunit RPA12</fullName>
    </recommendedName>
</protein>
<dbReference type="InterPro" id="IPR012164">
    <property type="entry name" value="Rpa12/Rpb9/Rpc10/TFS"/>
</dbReference>
<evidence type="ECO:0000256" key="1">
    <source>
        <dbReference type="ARBA" id="ARBA00018784"/>
    </source>
</evidence>
<proteinExistence type="predicted"/>